<feature type="region of interest" description="Disordered" evidence="1">
    <location>
        <begin position="116"/>
        <end position="144"/>
    </location>
</feature>
<proteinExistence type="predicted"/>
<dbReference type="EMBL" id="MTKT01004486">
    <property type="protein sequence ID" value="OWM71197.1"/>
    <property type="molecule type" value="Genomic_DNA"/>
</dbReference>
<dbReference type="PANTHER" id="PTHR36751:SF1">
    <property type="entry name" value="F3E22.8 PROTEIN"/>
    <property type="match status" value="1"/>
</dbReference>
<evidence type="ECO:0000313" key="3">
    <source>
        <dbReference type="Proteomes" id="UP000197138"/>
    </source>
</evidence>
<organism evidence="2 3">
    <name type="scientific">Punica granatum</name>
    <name type="common">Pomegranate</name>
    <dbReference type="NCBI Taxonomy" id="22663"/>
    <lineage>
        <taxon>Eukaryota</taxon>
        <taxon>Viridiplantae</taxon>
        <taxon>Streptophyta</taxon>
        <taxon>Embryophyta</taxon>
        <taxon>Tracheophyta</taxon>
        <taxon>Spermatophyta</taxon>
        <taxon>Magnoliopsida</taxon>
        <taxon>eudicotyledons</taxon>
        <taxon>Gunneridae</taxon>
        <taxon>Pentapetalae</taxon>
        <taxon>rosids</taxon>
        <taxon>malvids</taxon>
        <taxon>Myrtales</taxon>
        <taxon>Lythraceae</taxon>
        <taxon>Punica</taxon>
    </lineage>
</organism>
<name>A0A218WED3_PUNGR</name>
<feature type="compositionally biased region" description="Gly residues" evidence="1">
    <location>
        <begin position="116"/>
        <end position="126"/>
    </location>
</feature>
<dbReference type="PANTHER" id="PTHR36751">
    <property type="entry name" value="F3E22.8 PROTEIN"/>
    <property type="match status" value="1"/>
</dbReference>
<dbReference type="AlphaFoldDB" id="A0A218WED3"/>
<accession>A0A218WED3</accession>
<evidence type="ECO:0000256" key="1">
    <source>
        <dbReference type="SAM" id="MobiDB-lite"/>
    </source>
</evidence>
<feature type="compositionally biased region" description="Basic and acidic residues" evidence="1">
    <location>
        <begin position="127"/>
        <end position="137"/>
    </location>
</feature>
<dbReference type="Proteomes" id="UP000197138">
    <property type="component" value="Unassembled WGS sequence"/>
</dbReference>
<sequence>MDVSVIGNPIAASSVQRPGFVKLLCGSNIHMPLPDASSDHSQAAVQPLRAFTPPQARSKSRTIRRSRCRSKRRLFKGDDSGGEEDFRYYVDLSSEDNFWYYLNPSGNGPTGGGFAFNGGSGGGGGGDSDRFDGRNWEDPSPPAPRSSSFVINFFQEVIYWIAFSNCLHFAIKKVIGIIAGAIVKSKWRTLFPLMYLFMKQPLWLYGLSTRSKKVSPMDGRGVDRTWRLGPLSLFHRANVVCYHIPAAFIRATQDLGQLMRVISPLFSTDKLSRVFEIPKQHMMGHGQARPEIV</sequence>
<protein>
    <submittedName>
        <fullName evidence="2">Uncharacterized protein</fullName>
    </submittedName>
</protein>
<reference evidence="3" key="1">
    <citation type="journal article" date="2017" name="Plant J.">
        <title>The pomegranate (Punica granatum L.) genome and the genomics of punicalagin biosynthesis.</title>
        <authorList>
            <person name="Qin G."/>
            <person name="Xu C."/>
            <person name="Ming R."/>
            <person name="Tang H."/>
            <person name="Guyot R."/>
            <person name="Kramer E.M."/>
            <person name="Hu Y."/>
            <person name="Yi X."/>
            <person name="Qi Y."/>
            <person name="Xu X."/>
            <person name="Gao Z."/>
            <person name="Pan H."/>
            <person name="Jian J."/>
            <person name="Tian Y."/>
            <person name="Yue Z."/>
            <person name="Xu Y."/>
        </authorList>
    </citation>
    <scope>NUCLEOTIDE SEQUENCE [LARGE SCALE GENOMIC DNA]</scope>
    <source>
        <strain evidence="3">cv. Dabenzi</strain>
    </source>
</reference>
<comment type="caution">
    <text evidence="2">The sequence shown here is derived from an EMBL/GenBank/DDBJ whole genome shotgun (WGS) entry which is preliminary data.</text>
</comment>
<evidence type="ECO:0000313" key="2">
    <source>
        <dbReference type="EMBL" id="OWM71197.1"/>
    </source>
</evidence>
<gene>
    <name evidence="2" type="ORF">CDL15_Pgr011324</name>
</gene>